<dbReference type="PANTHER" id="PTHR34071">
    <property type="entry name" value="5-NITROIMIDAZOLE ANTIBIOTICS RESISTANCE PROTEIN, NIMA-FAMILY-RELATED PROTEIN-RELATED"/>
    <property type="match status" value="1"/>
</dbReference>
<evidence type="ECO:0000313" key="1">
    <source>
        <dbReference type="EMBL" id="ANE49578.1"/>
    </source>
</evidence>
<dbReference type="AlphaFoldDB" id="A0A172TRF8"/>
<proteinExistence type="predicted"/>
<dbReference type="Proteomes" id="UP000077177">
    <property type="component" value="Chromosome"/>
</dbReference>
<reference evidence="2" key="1">
    <citation type="submission" date="2015-01" db="EMBL/GenBank/DDBJ databases">
        <title>Flavisolibacter sp./LCS9/ whole genome sequencing.</title>
        <authorList>
            <person name="Kim M.K."/>
            <person name="Srinivasan S."/>
            <person name="Lee J.-J."/>
        </authorList>
    </citation>
    <scope>NUCLEOTIDE SEQUENCE [LARGE SCALE GENOMIC DNA]</scope>
    <source>
        <strain evidence="2">LCS9</strain>
    </source>
</reference>
<organism evidence="1 2">
    <name type="scientific">Flavisolibacter tropicus</name>
    <dbReference type="NCBI Taxonomy" id="1492898"/>
    <lineage>
        <taxon>Bacteria</taxon>
        <taxon>Pseudomonadati</taxon>
        <taxon>Bacteroidota</taxon>
        <taxon>Chitinophagia</taxon>
        <taxon>Chitinophagales</taxon>
        <taxon>Chitinophagaceae</taxon>
        <taxon>Flavisolibacter</taxon>
    </lineage>
</organism>
<dbReference type="SUPFAM" id="SSF50475">
    <property type="entry name" value="FMN-binding split barrel"/>
    <property type="match status" value="1"/>
</dbReference>
<dbReference type="Pfam" id="PF12900">
    <property type="entry name" value="Pyridox_ox_2"/>
    <property type="match status" value="1"/>
</dbReference>
<protein>
    <submittedName>
        <fullName evidence="1">Pyridoxamine 5'-phosphate oxidase</fullName>
    </submittedName>
</protein>
<evidence type="ECO:0000313" key="2">
    <source>
        <dbReference type="Proteomes" id="UP000077177"/>
    </source>
</evidence>
<reference evidence="1 2" key="2">
    <citation type="journal article" date="2016" name="Int. J. Syst. Evol. Microbiol.">
        <title>Flavisolibacter tropicus sp. nov., isolated from tropical soil.</title>
        <authorList>
            <person name="Lee J.J."/>
            <person name="Kang M.S."/>
            <person name="Kim G.S."/>
            <person name="Lee C.S."/>
            <person name="Lim S."/>
            <person name="Lee J."/>
            <person name="Roh S.H."/>
            <person name="Kang H."/>
            <person name="Ha J.M."/>
            <person name="Bae S."/>
            <person name="Jung H.Y."/>
            <person name="Kim M.K."/>
        </authorList>
    </citation>
    <scope>NUCLEOTIDE SEQUENCE [LARGE SCALE GENOMIC DNA]</scope>
    <source>
        <strain evidence="1 2">LCS9</strain>
    </source>
</reference>
<sequence>MITLLENQQIEQLLSRQIVGRIACHVDNLLYLVPVSYAYDGKYVYVHSHEGTKINMMRKNPEICFEVDDITDMANWQSVIAWGRFEELKKEEDRQKALRTLLNRKLPLSSSITTHLGKTWPFSEDDLDDITGIVYRIELTKKTGRAEQTSFSHSDCQ</sequence>
<dbReference type="Gene3D" id="2.30.110.10">
    <property type="entry name" value="Electron Transport, Fmn-binding Protein, Chain A"/>
    <property type="match status" value="1"/>
</dbReference>
<dbReference type="OrthoDB" id="9794935at2"/>
<dbReference type="InterPro" id="IPR024747">
    <property type="entry name" value="Pyridox_Oxase-rel"/>
</dbReference>
<dbReference type="InterPro" id="IPR012349">
    <property type="entry name" value="Split_barrel_FMN-bd"/>
</dbReference>
<dbReference type="RefSeq" id="WP_066401694.1">
    <property type="nucleotide sequence ID" value="NZ_CP011390.1"/>
</dbReference>
<keyword evidence="2" id="KW-1185">Reference proteome</keyword>
<dbReference type="KEGG" id="fla:SY85_02730"/>
<dbReference type="EMBL" id="CP011390">
    <property type="protein sequence ID" value="ANE49578.1"/>
    <property type="molecule type" value="Genomic_DNA"/>
</dbReference>
<gene>
    <name evidence="1" type="ORF">SY85_02730</name>
</gene>
<dbReference type="PANTHER" id="PTHR34071:SF2">
    <property type="entry name" value="FLAVIN-NUCLEOTIDE-BINDING PROTEIN"/>
    <property type="match status" value="1"/>
</dbReference>
<accession>A0A172TRF8</accession>
<dbReference type="STRING" id="1492898.SY85_02730"/>
<name>A0A172TRF8_9BACT</name>